<proteinExistence type="predicted"/>
<gene>
    <name evidence="2" type="ordered locus">Aeqsu_1591</name>
</gene>
<dbReference type="KEGG" id="asl:Aeqsu_1591"/>
<dbReference type="InterPro" id="IPR001387">
    <property type="entry name" value="Cro/C1-type_HTH"/>
</dbReference>
<feature type="domain" description="HTH cro/C1-type" evidence="1">
    <location>
        <begin position="5"/>
        <end position="59"/>
    </location>
</feature>
<dbReference type="AlphaFoldDB" id="I3YVQ8"/>
<protein>
    <submittedName>
        <fullName evidence="2">Helix-turn-helix protein</fullName>
    </submittedName>
</protein>
<dbReference type="SUPFAM" id="SSF47413">
    <property type="entry name" value="lambda repressor-like DNA-binding domains"/>
    <property type="match status" value="1"/>
</dbReference>
<dbReference type="HOGENOM" id="CLU_1976836_0_0_10"/>
<dbReference type="Gene3D" id="1.10.260.40">
    <property type="entry name" value="lambda repressor-like DNA-binding domains"/>
    <property type="match status" value="1"/>
</dbReference>
<organism evidence="2 3">
    <name type="scientific">Aequorivita sublithincola (strain DSM 14238 / LMG 21431 / ACAM 643 / 9-3)</name>
    <dbReference type="NCBI Taxonomy" id="746697"/>
    <lineage>
        <taxon>Bacteria</taxon>
        <taxon>Pseudomonadati</taxon>
        <taxon>Bacteroidota</taxon>
        <taxon>Flavobacteriia</taxon>
        <taxon>Flavobacteriales</taxon>
        <taxon>Flavobacteriaceae</taxon>
        <taxon>Aequorivita</taxon>
    </lineage>
</organism>
<evidence type="ECO:0000313" key="3">
    <source>
        <dbReference type="Proteomes" id="UP000006049"/>
    </source>
</evidence>
<sequence>MHIKLRKLREEKRVSQEEMGRMLSISQPQYQRKESGFALFTNDERDLLTEFFNVPIEEILDTIASAQHNDQQQGGVSAIYYFADKAIDEFKEMNLFLRDELNIKKEQTLKLQQEIDLLKSKLKKAN</sequence>
<reference evidence="2 3" key="1">
    <citation type="submission" date="2012-06" db="EMBL/GenBank/DDBJ databases">
        <title>The complete genome of Aequorivita sublithincola DSM 14238.</title>
        <authorList>
            <consortium name="US DOE Joint Genome Institute (JGI-PGF)"/>
            <person name="Lucas S."/>
            <person name="Copeland A."/>
            <person name="Lapidus A."/>
            <person name="Goodwin L."/>
            <person name="Pitluck S."/>
            <person name="Peters L."/>
            <person name="Munk A.C.C."/>
            <person name="Kyrpides N."/>
            <person name="Mavromatis K."/>
            <person name="Pagani I."/>
            <person name="Ivanova N."/>
            <person name="Ovchinnikova G."/>
            <person name="Zeytun A."/>
            <person name="Detter J.C."/>
            <person name="Han C."/>
            <person name="Land M."/>
            <person name="Hauser L."/>
            <person name="Markowitz V."/>
            <person name="Cheng J.-F."/>
            <person name="Hugenholtz P."/>
            <person name="Woyke T."/>
            <person name="Wu D."/>
            <person name="Tindall B."/>
            <person name="Faehnrich R."/>
            <person name="Brambilla E."/>
            <person name="Klenk H.-P."/>
            <person name="Eisen J.A."/>
        </authorList>
    </citation>
    <scope>NUCLEOTIDE SEQUENCE [LARGE SCALE GENOMIC DNA]</scope>
    <source>
        <strain evidence="3">DSM 14238 / LMG 21431 / ACAM 643 / 9-3</strain>
    </source>
</reference>
<evidence type="ECO:0000313" key="2">
    <source>
        <dbReference type="EMBL" id="AFL81076.1"/>
    </source>
</evidence>
<dbReference type="Proteomes" id="UP000006049">
    <property type="component" value="Chromosome"/>
</dbReference>
<keyword evidence="3" id="KW-1185">Reference proteome</keyword>
<dbReference type="RefSeq" id="WP_014782331.1">
    <property type="nucleotide sequence ID" value="NC_018013.1"/>
</dbReference>
<dbReference type="CDD" id="cd00093">
    <property type="entry name" value="HTH_XRE"/>
    <property type="match status" value="1"/>
</dbReference>
<dbReference type="InterPro" id="IPR010982">
    <property type="entry name" value="Lambda_DNA-bd_dom_sf"/>
</dbReference>
<dbReference type="GO" id="GO:0003677">
    <property type="term" value="F:DNA binding"/>
    <property type="evidence" value="ECO:0007669"/>
    <property type="project" value="InterPro"/>
</dbReference>
<evidence type="ECO:0000259" key="1">
    <source>
        <dbReference type="PROSITE" id="PS50943"/>
    </source>
</evidence>
<name>I3YVQ8_AEQSU</name>
<dbReference type="PROSITE" id="PS50943">
    <property type="entry name" value="HTH_CROC1"/>
    <property type="match status" value="1"/>
</dbReference>
<dbReference type="OrthoDB" id="1274166at2"/>
<dbReference type="EMBL" id="CP003280">
    <property type="protein sequence ID" value="AFL81076.1"/>
    <property type="molecule type" value="Genomic_DNA"/>
</dbReference>
<dbReference type="Pfam" id="PF01381">
    <property type="entry name" value="HTH_3"/>
    <property type="match status" value="1"/>
</dbReference>
<accession>I3YVQ8</accession>
<dbReference type="SMART" id="SM00530">
    <property type="entry name" value="HTH_XRE"/>
    <property type="match status" value="1"/>
</dbReference>